<dbReference type="Gene3D" id="1.10.1740.10">
    <property type="match status" value="1"/>
</dbReference>
<sequence length="168" mass="18489">MTVAETPLRLGLQRFARSVDTEAVLQETLLRVWQCAPRFEPDGRPDGLLRLGHTIARNLAISETRRARTTPVAPDALLGMGAEAGYVQPVESDPHLRAIIQSCRAELPKRPALALSARLRSTGGVTDSELASNLAMKTNTFLQNITRARKMLVECLENHGVRLNVERA</sequence>
<protein>
    <submittedName>
        <fullName evidence="5">RpoE DNA-directed RNA polymerase</fullName>
    </submittedName>
</protein>
<evidence type="ECO:0000256" key="1">
    <source>
        <dbReference type="ARBA" id="ARBA00023015"/>
    </source>
</evidence>
<evidence type="ECO:0000256" key="3">
    <source>
        <dbReference type="ARBA" id="ARBA00023125"/>
    </source>
</evidence>
<keyword evidence="2" id="KW-0731">Sigma factor</keyword>
<dbReference type="GO" id="GO:0006352">
    <property type="term" value="P:DNA-templated transcription initiation"/>
    <property type="evidence" value="ECO:0007669"/>
    <property type="project" value="InterPro"/>
</dbReference>
<keyword evidence="4" id="KW-0804">Transcription</keyword>
<organism evidence="5">
    <name type="scientific">uncultured delta proteobacterium DeepAnt-1F12</name>
    <dbReference type="NCBI Taxonomy" id="357894"/>
    <lineage>
        <taxon>Bacteria</taxon>
        <taxon>Deltaproteobacteria</taxon>
        <taxon>environmental samples</taxon>
    </lineage>
</organism>
<proteinExistence type="predicted"/>
<dbReference type="GO" id="GO:0003677">
    <property type="term" value="F:DNA binding"/>
    <property type="evidence" value="ECO:0007669"/>
    <property type="project" value="UniProtKB-KW"/>
</dbReference>
<name>Q2I6M4_9DELT</name>
<keyword evidence="3" id="KW-0238">DNA-binding</keyword>
<dbReference type="GO" id="GO:0000428">
    <property type="term" value="C:DNA-directed RNA polymerase complex"/>
    <property type="evidence" value="ECO:0007669"/>
    <property type="project" value="UniProtKB-KW"/>
</dbReference>
<dbReference type="InterPro" id="IPR039425">
    <property type="entry name" value="RNA_pol_sigma-70-like"/>
</dbReference>
<accession>Q2I6M4</accession>
<evidence type="ECO:0000313" key="5">
    <source>
        <dbReference type="EMBL" id="ABB84830.1"/>
    </source>
</evidence>
<dbReference type="PANTHER" id="PTHR43133">
    <property type="entry name" value="RNA POLYMERASE ECF-TYPE SIGMA FACTO"/>
    <property type="match status" value="1"/>
</dbReference>
<keyword evidence="1" id="KW-0805">Transcription regulation</keyword>
<dbReference type="GO" id="GO:0016987">
    <property type="term" value="F:sigma factor activity"/>
    <property type="evidence" value="ECO:0007669"/>
    <property type="project" value="UniProtKB-KW"/>
</dbReference>
<dbReference type="AlphaFoldDB" id="Q2I6M4"/>
<dbReference type="SUPFAM" id="SSF88946">
    <property type="entry name" value="Sigma2 domain of RNA polymerase sigma factors"/>
    <property type="match status" value="1"/>
</dbReference>
<dbReference type="EMBL" id="DQ267495">
    <property type="protein sequence ID" value="ABB84830.1"/>
    <property type="molecule type" value="Genomic_DNA"/>
</dbReference>
<evidence type="ECO:0000256" key="2">
    <source>
        <dbReference type="ARBA" id="ARBA00023082"/>
    </source>
</evidence>
<dbReference type="InterPro" id="IPR013325">
    <property type="entry name" value="RNA_pol_sigma_r2"/>
</dbReference>
<keyword evidence="5" id="KW-0240">DNA-directed RNA polymerase</keyword>
<evidence type="ECO:0000256" key="4">
    <source>
        <dbReference type="ARBA" id="ARBA00023163"/>
    </source>
</evidence>
<dbReference type="PANTHER" id="PTHR43133:SF8">
    <property type="entry name" value="RNA POLYMERASE SIGMA FACTOR HI_1459-RELATED"/>
    <property type="match status" value="1"/>
</dbReference>
<reference evidence="5" key="1">
    <citation type="journal article" date="2006" name="Microbiology">
        <title>Metagenomic analysis of mesopelagic Antarctic plankton reveals a novel deltaproteobacterial group.</title>
        <authorList>
            <person name="Moreira D."/>
            <person name="Rodriguez-Valera F."/>
            <person name="Lopez-Garcia P."/>
        </authorList>
    </citation>
    <scope>NUCLEOTIDE SEQUENCE</scope>
</reference>